<feature type="compositionally biased region" description="Basic and acidic residues" evidence="1">
    <location>
        <begin position="1"/>
        <end position="37"/>
    </location>
</feature>
<feature type="region of interest" description="Disordered" evidence="1">
    <location>
        <begin position="1"/>
        <end position="115"/>
    </location>
</feature>
<comment type="caution">
    <text evidence="2">The sequence shown here is derived from an EMBL/GenBank/DDBJ whole genome shotgun (WGS) entry which is preliminary data.</text>
</comment>
<dbReference type="Proteomes" id="UP001303222">
    <property type="component" value="Unassembled WGS sequence"/>
</dbReference>
<evidence type="ECO:0000313" key="2">
    <source>
        <dbReference type="EMBL" id="KAK3953198.1"/>
    </source>
</evidence>
<feature type="compositionally biased region" description="Low complexity" evidence="1">
    <location>
        <begin position="67"/>
        <end position="79"/>
    </location>
</feature>
<keyword evidence="3" id="KW-1185">Reference proteome</keyword>
<reference evidence="2" key="1">
    <citation type="journal article" date="2023" name="Mol. Phylogenet. Evol.">
        <title>Genome-scale phylogeny and comparative genomics of the fungal order Sordariales.</title>
        <authorList>
            <person name="Hensen N."/>
            <person name="Bonometti L."/>
            <person name="Westerberg I."/>
            <person name="Brannstrom I.O."/>
            <person name="Guillou S."/>
            <person name="Cros-Aarteil S."/>
            <person name="Calhoun S."/>
            <person name="Haridas S."/>
            <person name="Kuo A."/>
            <person name="Mondo S."/>
            <person name="Pangilinan J."/>
            <person name="Riley R."/>
            <person name="LaButti K."/>
            <person name="Andreopoulos B."/>
            <person name="Lipzen A."/>
            <person name="Chen C."/>
            <person name="Yan M."/>
            <person name="Daum C."/>
            <person name="Ng V."/>
            <person name="Clum A."/>
            <person name="Steindorff A."/>
            <person name="Ohm R.A."/>
            <person name="Martin F."/>
            <person name="Silar P."/>
            <person name="Natvig D.O."/>
            <person name="Lalanne C."/>
            <person name="Gautier V."/>
            <person name="Ament-Velasquez S.L."/>
            <person name="Kruys A."/>
            <person name="Hutchinson M.I."/>
            <person name="Powell A.J."/>
            <person name="Barry K."/>
            <person name="Miller A.N."/>
            <person name="Grigoriev I.V."/>
            <person name="Debuchy R."/>
            <person name="Gladieux P."/>
            <person name="Hiltunen Thoren M."/>
            <person name="Johannesson H."/>
        </authorList>
    </citation>
    <scope>NUCLEOTIDE SEQUENCE</scope>
    <source>
        <strain evidence="2">CBS 626.80</strain>
    </source>
</reference>
<feature type="compositionally biased region" description="Acidic residues" evidence="1">
    <location>
        <begin position="38"/>
        <end position="54"/>
    </location>
</feature>
<name>A0AAN6NZX4_9PEZI</name>
<organism evidence="2 3">
    <name type="scientific">Pseudoneurospora amorphoporcata</name>
    <dbReference type="NCBI Taxonomy" id="241081"/>
    <lineage>
        <taxon>Eukaryota</taxon>
        <taxon>Fungi</taxon>
        <taxon>Dikarya</taxon>
        <taxon>Ascomycota</taxon>
        <taxon>Pezizomycotina</taxon>
        <taxon>Sordariomycetes</taxon>
        <taxon>Sordariomycetidae</taxon>
        <taxon>Sordariales</taxon>
        <taxon>Sordariaceae</taxon>
        <taxon>Pseudoneurospora</taxon>
    </lineage>
</organism>
<feature type="compositionally biased region" description="Basic and acidic residues" evidence="1">
    <location>
        <begin position="89"/>
        <end position="104"/>
    </location>
</feature>
<evidence type="ECO:0000256" key="1">
    <source>
        <dbReference type="SAM" id="MobiDB-lite"/>
    </source>
</evidence>
<accession>A0AAN6NZX4</accession>
<proteinExistence type="predicted"/>
<protein>
    <submittedName>
        <fullName evidence="2">Uncharacterized protein</fullName>
    </submittedName>
</protein>
<evidence type="ECO:0000313" key="3">
    <source>
        <dbReference type="Proteomes" id="UP001303222"/>
    </source>
</evidence>
<reference evidence="2" key="2">
    <citation type="submission" date="2023-06" db="EMBL/GenBank/DDBJ databases">
        <authorList>
            <consortium name="Lawrence Berkeley National Laboratory"/>
            <person name="Mondo S.J."/>
            <person name="Hensen N."/>
            <person name="Bonometti L."/>
            <person name="Westerberg I."/>
            <person name="Brannstrom I.O."/>
            <person name="Guillou S."/>
            <person name="Cros-Aarteil S."/>
            <person name="Calhoun S."/>
            <person name="Haridas S."/>
            <person name="Kuo A."/>
            <person name="Pangilinan J."/>
            <person name="Riley R."/>
            <person name="Labutti K."/>
            <person name="Andreopoulos B."/>
            <person name="Lipzen A."/>
            <person name="Chen C."/>
            <person name="Yanf M."/>
            <person name="Daum C."/>
            <person name="Ng V."/>
            <person name="Clum A."/>
            <person name="Steindorff A."/>
            <person name="Ohm R."/>
            <person name="Martin F."/>
            <person name="Silar P."/>
            <person name="Natvig D."/>
            <person name="Lalanne C."/>
            <person name="Gautier V."/>
            <person name="Ament-Velasquez S.L."/>
            <person name="Kruys A."/>
            <person name="Hutchinson M.I."/>
            <person name="Powell A.J."/>
            <person name="Barry K."/>
            <person name="Miller A.N."/>
            <person name="Grigoriev I.V."/>
            <person name="Debuchy R."/>
            <person name="Gladieux P."/>
            <person name="Thoren M.H."/>
            <person name="Johannesson H."/>
        </authorList>
    </citation>
    <scope>NUCLEOTIDE SEQUENCE</scope>
    <source>
        <strain evidence="2">CBS 626.80</strain>
    </source>
</reference>
<sequence>MSADVHWLEDMAREEAERAQVEGPREGELQEEKHQEESWEAETQVEEPQEEEPQWQELSRELSTRKLSPGPLGSTPPSSVGEGQSAVEPDNHGHSVPESAHQEDIADDDESEDAGHIVIGNDGYLVMENGRTSRPGQEAKLNSSQLPMLKKKKEKARSHCLEDQEEEGRCHLSRGFIRKEGRLLGLILGWKTCPGGLRGLDRLGKWEELGVAKLNLKKKNLNKNLNKKSLKMSLEWRNLKRNLKIINPSWENLNSNLNRTYSRRAKPSWG</sequence>
<dbReference type="EMBL" id="MU859109">
    <property type="protein sequence ID" value="KAK3953198.1"/>
    <property type="molecule type" value="Genomic_DNA"/>
</dbReference>
<gene>
    <name evidence="2" type="ORF">QBC32DRAFT_313169</name>
</gene>
<dbReference type="AlphaFoldDB" id="A0AAN6NZX4"/>